<feature type="transmembrane region" description="Helical" evidence="10">
    <location>
        <begin position="12"/>
        <end position="34"/>
    </location>
</feature>
<dbReference type="PIRSF" id="PIRSF004793">
    <property type="entry name" value="UCP004793"/>
    <property type="match status" value="1"/>
</dbReference>
<keyword evidence="7 10" id="KW-0067">ATP-binding</keyword>
<dbReference type="Pfam" id="PF19293">
    <property type="entry name" value="CdaA_N"/>
    <property type="match status" value="1"/>
</dbReference>
<dbReference type="FunFam" id="3.40.1700.10:FF:000002">
    <property type="entry name" value="Diadenylate cyclase"/>
    <property type="match status" value="1"/>
</dbReference>
<dbReference type="GO" id="GO:0106408">
    <property type="term" value="F:diadenylate cyclase activity"/>
    <property type="evidence" value="ECO:0007669"/>
    <property type="project" value="UniProtKB-EC"/>
</dbReference>
<comment type="subunit">
    <text evidence="10">Probably a homodimer.</text>
</comment>
<dbReference type="InterPro" id="IPR034701">
    <property type="entry name" value="CdaA"/>
</dbReference>
<evidence type="ECO:0000256" key="9">
    <source>
        <dbReference type="ARBA" id="ARBA00023136"/>
    </source>
</evidence>
<evidence type="ECO:0000256" key="5">
    <source>
        <dbReference type="ARBA" id="ARBA00022695"/>
    </source>
</evidence>
<comment type="caution">
    <text evidence="12">The sequence shown here is derived from an EMBL/GenBank/DDBJ whole genome shotgun (WGS) entry which is preliminary data.</text>
</comment>
<evidence type="ECO:0000256" key="2">
    <source>
        <dbReference type="ARBA" id="ARBA00022475"/>
    </source>
</evidence>
<accession>A0A841R157</accession>
<dbReference type="EMBL" id="JACHHI010000002">
    <property type="protein sequence ID" value="MBB6477526.1"/>
    <property type="molecule type" value="Genomic_DNA"/>
</dbReference>
<evidence type="ECO:0000256" key="3">
    <source>
        <dbReference type="ARBA" id="ARBA00022679"/>
    </source>
</evidence>
<protein>
    <recommendedName>
        <fullName evidence="10">Diadenylate cyclase</fullName>
        <shortName evidence="10">DAC</shortName>
        <ecNumber evidence="10">2.7.7.85</ecNumber>
    </recommendedName>
    <alternativeName>
        <fullName evidence="10">Cyclic-di-AMP synthase</fullName>
        <shortName evidence="10">c-di-AMP synthase</shortName>
    </alternativeName>
</protein>
<name>A0A841R157_9FIRM</name>
<dbReference type="InterPro" id="IPR003390">
    <property type="entry name" value="DNA_integrity_scan_DisA_N"/>
</dbReference>
<dbReference type="Pfam" id="PF02457">
    <property type="entry name" value="DAC"/>
    <property type="match status" value="1"/>
</dbReference>
<dbReference type="GO" id="GO:0004016">
    <property type="term" value="F:adenylate cyclase activity"/>
    <property type="evidence" value="ECO:0007669"/>
    <property type="project" value="UniProtKB-UniRule"/>
</dbReference>
<keyword evidence="2 10" id="KW-1003">Cell membrane</keyword>
<comment type="function">
    <text evidence="10">Catalyzes the condensation of 2 ATP molecules into cyclic di-AMP (c-di-AMP), a second messenger used to regulate differing processes in different bacteria.</text>
</comment>
<organism evidence="12 13">
    <name type="scientific">Negativicoccus succinicivorans</name>
    <dbReference type="NCBI Taxonomy" id="620903"/>
    <lineage>
        <taxon>Bacteria</taxon>
        <taxon>Bacillati</taxon>
        <taxon>Bacillota</taxon>
        <taxon>Negativicutes</taxon>
        <taxon>Veillonellales</taxon>
        <taxon>Veillonellaceae</taxon>
        <taxon>Negativicoccus</taxon>
    </lineage>
</organism>
<reference evidence="12 13" key="1">
    <citation type="submission" date="2020-08" db="EMBL/GenBank/DDBJ databases">
        <title>Genomic Encyclopedia of Type Strains, Phase IV (KMG-IV): sequencing the most valuable type-strain genomes for metagenomic binning, comparative biology and taxonomic classification.</title>
        <authorList>
            <person name="Goeker M."/>
        </authorList>
    </citation>
    <scope>NUCLEOTIDE SEQUENCE [LARGE SCALE GENOMIC DNA]</scope>
    <source>
        <strain evidence="12 13">DSM 21255</strain>
    </source>
</reference>
<dbReference type="GO" id="GO:0006171">
    <property type="term" value="P:cAMP biosynthetic process"/>
    <property type="evidence" value="ECO:0007669"/>
    <property type="project" value="InterPro"/>
</dbReference>
<dbReference type="OrthoDB" id="9807385at2"/>
<gene>
    <name evidence="10" type="primary">dacA</name>
    <name evidence="12" type="ORF">HNR45_000556</name>
</gene>
<dbReference type="SUPFAM" id="SSF143597">
    <property type="entry name" value="YojJ-like"/>
    <property type="match status" value="1"/>
</dbReference>
<dbReference type="GO" id="GO:0005524">
    <property type="term" value="F:ATP binding"/>
    <property type="evidence" value="ECO:0007669"/>
    <property type="project" value="UniProtKB-UniRule"/>
</dbReference>
<dbReference type="RefSeq" id="WP_159823065.1">
    <property type="nucleotide sequence ID" value="NZ_CABWNB010000003.1"/>
</dbReference>
<dbReference type="InterPro" id="IPR014046">
    <property type="entry name" value="C-di-AMP_synthase"/>
</dbReference>
<evidence type="ECO:0000256" key="10">
    <source>
        <dbReference type="HAMAP-Rule" id="MF_01499"/>
    </source>
</evidence>
<evidence type="ECO:0000256" key="8">
    <source>
        <dbReference type="ARBA" id="ARBA00022989"/>
    </source>
</evidence>
<dbReference type="InterPro" id="IPR036888">
    <property type="entry name" value="DNA_integrity_DisA_N_sf"/>
</dbReference>
<dbReference type="PANTHER" id="PTHR34185">
    <property type="entry name" value="DIADENYLATE CYCLASE"/>
    <property type="match status" value="1"/>
</dbReference>
<dbReference type="GeneID" id="93485829"/>
<feature type="domain" description="DAC" evidence="11">
    <location>
        <begin position="84"/>
        <end position="244"/>
    </location>
</feature>
<evidence type="ECO:0000256" key="6">
    <source>
        <dbReference type="ARBA" id="ARBA00022741"/>
    </source>
</evidence>
<dbReference type="HAMAP" id="MF_01499">
    <property type="entry name" value="DacA"/>
    <property type="match status" value="1"/>
</dbReference>
<dbReference type="EC" id="2.7.7.85" evidence="10"/>
<comment type="similarity">
    <text evidence="10">Belongs to the adenylate cyclase family. DacA/CdaA subfamily.</text>
</comment>
<keyword evidence="3 10" id="KW-0808">Transferase</keyword>
<evidence type="ECO:0000259" key="11">
    <source>
        <dbReference type="PROSITE" id="PS51794"/>
    </source>
</evidence>
<comment type="caution">
    <text evidence="10">Lacks conserved residue(s) required for the propagation of feature annotation.</text>
</comment>
<proteinExistence type="inferred from homology"/>
<keyword evidence="4 10" id="KW-0812">Transmembrane</keyword>
<keyword evidence="13" id="KW-1185">Reference proteome</keyword>
<keyword evidence="9 10" id="KW-0472">Membrane</keyword>
<evidence type="ECO:0000256" key="1">
    <source>
        <dbReference type="ARBA" id="ARBA00000877"/>
    </source>
</evidence>
<sequence length="274" mass="30804">MLLQLQALLSTMRILDIVDILVVAVILYQLYYLIRDTRAVSLLKGLVVLGAFTIVSNWMDLHVVNWLLEKSMTVLIVALPIVFQPELRKALERLGRGRFISRSSIVDDEERMRVIDEVVLACERMSEQKIGALIAFERAVRLAEYGDTGIYLDAVVSEELLGNIFIPNTPLHDGAVLIRENRVVAAGCLLPLTQDQNLSSALGTRHRAGIGLTEQGDALVVIVSEETGAISYAYGGHIYRHLDGDNLRHMLRNYLLKGNDSRLRFGEFFNWRKS</sequence>
<dbReference type="InterPro" id="IPR050338">
    <property type="entry name" value="DisA"/>
</dbReference>
<keyword evidence="8 10" id="KW-1133">Transmembrane helix</keyword>
<dbReference type="Gene3D" id="3.40.1700.10">
    <property type="entry name" value="DNA integrity scanning protein, DisA, N-terminal domain"/>
    <property type="match status" value="1"/>
</dbReference>
<dbReference type="NCBIfam" id="TIGR00159">
    <property type="entry name" value="diadenylate cyclase CdaA"/>
    <property type="match status" value="1"/>
</dbReference>
<evidence type="ECO:0000313" key="13">
    <source>
        <dbReference type="Proteomes" id="UP000591941"/>
    </source>
</evidence>
<keyword evidence="6 10" id="KW-0547">Nucleotide-binding</keyword>
<evidence type="ECO:0000256" key="7">
    <source>
        <dbReference type="ARBA" id="ARBA00022840"/>
    </source>
</evidence>
<dbReference type="PANTHER" id="PTHR34185:SF1">
    <property type="entry name" value="DIADENYLATE CYCLASE"/>
    <property type="match status" value="1"/>
</dbReference>
<comment type="catalytic activity">
    <reaction evidence="1 10">
        <text>2 ATP = 3',3'-c-di-AMP + 2 diphosphate</text>
        <dbReference type="Rhea" id="RHEA:35655"/>
        <dbReference type="ChEBI" id="CHEBI:30616"/>
        <dbReference type="ChEBI" id="CHEBI:33019"/>
        <dbReference type="ChEBI" id="CHEBI:71500"/>
        <dbReference type="EC" id="2.7.7.85"/>
    </reaction>
</comment>
<evidence type="ECO:0000313" key="12">
    <source>
        <dbReference type="EMBL" id="MBB6477526.1"/>
    </source>
</evidence>
<keyword evidence="5 10" id="KW-0548">Nucleotidyltransferase</keyword>
<evidence type="ECO:0000256" key="4">
    <source>
        <dbReference type="ARBA" id="ARBA00022692"/>
    </source>
</evidence>
<dbReference type="AlphaFoldDB" id="A0A841R157"/>
<dbReference type="PROSITE" id="PS51794">
    <property type="entry name" value="DAC"/>
    <property type="match status" value="1"/>
</dbReference>
<feature type="transmembrane region" description="Helical" evidence="10">
    <location>
        <begin position="41"/>
        <end position="59"/>
    </location>
</feature>
<dbReference type="Proteomes" id="UP000591941">
    <property type="component" value="Unassembled WGS sequence"/>
</dbReference>
<dbReference type="InterPro" id="IPR045585">
    <property type="entry name" value="CdaA_N"/>
</dbReference>